<comment type="caution">
    <text evidence="2">The sequence shown here is derived from an EMBL/GenBank/DDBJ whole genome shotgun (WGS) entry which is preliminary data.</text>
</comment>
<reference evidence="3" key="1">
    <citation type="submission" date="2018-02" db="EMBL/GenBank/DDBJ databases">
        <authorList>
            <person name="Moore K."/>
            <person name="Momper L."/>
        </authorList>
    </citation>
    <scope>NUCLEOTIDE SEQUENCE [LARGE SCALE GENOMIC DNA]</scope>
    <source>
        <strain evidence="3">ULC18</strain>
    </source>
</reference>
<dbReference type="EMBL" id="PVWK01000111">
    <property type="protein sequence ID" value="PSB26196.1"/>
    <property type="molecule type" value="Genomic_DNA"/>
</dbReference>
<dbReference type="Proteomes" id="UP000239576">
    <property type="component" value="Unassembled WGS sequence"/>
</dbReference>
<evidence type="ECO:0000256" key="1">
    <source>
        <dbReference type="SAM" id="MobiDB-lite"/>
    </source>
</evidence>
<name>A0A2T1E0A7_9CYAN</name>
<accession>A0A2T1E0A7</accession>
<proteinExistence type="predicted"/>
<evidence type="ECO:0008006" key="4">
    <source>
        <dbReference type="Google" id="ProtNLM"/>
    </source>
</evidence>
<gene>
    <name evidence="2" type="ORF">C7B82_20465</name>
</gene>
<evidence type="ECO:0000313" key="3">
    <source>
        <dbReference type="Proteomes" id="UP000239576"/>
    </source>
</evidence>
<organism evidence="2 3">
    <name type="scientific">Stenomitos frigidus ULC18</name>
    <dbReference type="NCBI Taxonomy" id="2107698"/>
    <lineage>
        <taxon>Bacteria</taxon>
        <taxon>Bacillati</taxon>
        <taxon>Cyanobacteriota</taxon>
        <taxon>Cyanophyceae</taxon>
        <taxon>Leptolyngbyales</taxon>
        <taxon>Leptolyngbyaceae</taxon>
        <taxon>Stenomitos</taxon>
    </lineage>
</organism>
<protein>
    <recommendedName>
        <fullName evidence="4">ParB/Sulfiredoxin domain-containing protein</fullName>
    </recommendedName>
</protein>
<reference evidence="2 3" key="2">
    <citation type="submission" date="2018-03" db="EMBL/GenBank/DDBJ databases">
        <title>The ancient ancestry and fast evolution of plastids.</title>
        <authorList>
            <person name="Moore K.R."/>
            <person name="Magnabosco C."/>
            <person name="Momper L."/>
            <person name="Gold D.A."/>
            <person name="Bosak T."/>
            <person name="Fournier G.P."/>
        </authorList>
    </citation>
    <scope>NUCLEOTIDE SEQUENCE [LARGE SCALE GENOMIC DNA]</scope>
    <source>
        <strain evidence="2 3">ULC18</strain>
    </source>
</reference>
<keyword evidence="3" id="KW-1185">Reference proteome</keyword>
<dbReference type="AlphaFoldDB" id="A0A2T1E0A7"/>
<evidence type="ECO:0000313" key="2">
    <source>
        <dbReference type="EMBL" id="PSB26196.1"/>
    </source>
</evidence>
<sequence>MLGHPVATITRKAVYEAVRSKLPSSKQRATLSQKLGKPWHHASTEAIAQAIGLEGAPHKPSKNAAHSVAKRYGVAKSFAADTIATKLTSADQGHQIQVRQRIVRAVDRAMRVKAKELGRKLTPEEKRGVAVKALNTEVQAIKAGTPEQKPQRGKPKAQSKSVEQKPVSLELPPKPVDRTSEPPHLQPAETQHLQLDSKAEPGKATSTELPPMTIDQISTIEERAKFAEQEAKEQQMKGNHIGAAAWSEEASKARKAAIQRDLKALDTTQTSLFGVTEHASDLPLFNQSEAEPVPEQKPAIGQLAQVSTSSIKLDPERFQYKVVHGKAGETGSLTGVKKWDPDIAGIVQVWHDPQDGQDYAVNGHNRAALANRLQVPTLDVRYIHAKDATEARSIGAL</sequence>
<feature type="region of interest" description="Disordered" evidence="1">
    <location>
        <begin position="140"/>
        <end position="209"/>
    </location>
</feature>